<dbReference type="InterPro" id="IPR000055">
    <property type="entry name" value="Restrct_endonuc_typeI_TRD"/>
</dbReference>
<feature type="domain" description="Type I restriction modification DNA specificity" evidence="4">
    <location>
        <begin position="40"/>
        <end position="174"/>
    </location>
</feature>
<dbReference type="PANTHER" id="PTHR30408:SF12">
    <property type="entry name" value="TYPE I RESTRICTION ENZYME MJAVIII SPECIFICITY SUBUNIT"/>
    <property type="match status" value="1"/>
</dbReference>
<dbReference type="Gene3D" id="3.90.220.20">
    <property type="entry name" value="DNA methylase specificity domains"/>
    <property type="match status" value="2"/>
</dbReference>
<reference evidence="5 6" key="1">
    <citation type="submission" date="2010-08" db="EMBL/GenBank/DDBJ databases">
        <authorList>
            <person name="Harkins D.M."/>
            <person name="Madupu R."/>
            <person name="Durkin A.S."/>
            <person name="Torralba M."/>
            <person name="Methe B."/>
            <person name="Sutton G.G."/>
            <person name="Nelson K.E."/>
        </authorList>
    </citation>
    <scope>NUCLEOTIDE SEQUENCE [LARGE SCALE GENOMIC DNA]</scope>
    <source>
        <strain evidence="5 6">DSM 17678</strain>
    </source>
</reference>
<evidence type="ECO:0000256" key="3">
    <source>
        <dbReference type="ARBA" id="ARBA00023125"/>
    </source>
</evidence>
<dbReference type="eggNOG" id="COG0732">
    <property type="taxonomic scope" value="Bacteria"/>
</dbReference>
<dbReference type="GO" id="GO:0009307">
    <property type="term" value="P:DNA restriction-modification system"/>
    <property type="evidence" value="ECO:0007669"/>
    <property type="project" value="UniProtKB-KW"/>
</dbReference>
<keyword evidence="2" id="KW-0680">Restriction system</keyword>
<accession>E0E376</accession>
<organism evidence="5 6">
    <name type="scientific">Peptostreptococcus stomatis DSM 17678</name>
    <dbReference type="NCBI Taxonomy" id="596315"/>
    <lineage>
        <taxon>Bacteria</taxon>
        <taxon>Bacillati</taxon>
        <taxon>Bacillota</taxon>
        <taxon>Clostridia</taxon>
        <taxon>Peptostreptococcales</taxon>
        <taxon>Peptostreptococcaceae</taxon>
        <taxon>Peptostreptococcus</taxon>
    </lineage>
</organism>
<dbReference type="SUPFAM" id="SSF116734">
    <property type="entry name" value="DNA methylase specificity domain"/>
    <property type="match status" value="2"/>
</dbReference>
<evidence type="ECO:0000313" key="6">
    <source>
        <dbReference type="Proteomes" id="UP000003244"/>
    </source>
</evidence>
<evidence type="ECO:0000256" key="2">
    <source>
        <dbReference type="ARBA" id="ARBA00022747"/>
    </source>
</evidence>
<dbReference type="EMBL" id="ADGQ01000054">
    <property type="protein sequence ID" value="EFM64667.1"/>
    <property type="molecule type" value="Genomic_DNA"/>
</dbReference>
<gene>
    <name evidence="5" type="ORF">HMPREF0634_0703</name>
</gene>
<keyword evidence="6" id="KW-1185">Reference proteome</keyword>
<keyword evidence="3" id="KW-0238">DNA-binding</keyword>
<dbReference type="Proteomes" id="UP000003244">
    <property type="component" value="Unassembled WGS sequence"/>
</dbReference>
<evidence type="ECO:0000256" key="1">
    <source>
        <dbReference type="ARBA" id="ARBA00010923"/>
    </source>
</evidence>
<dbReference type="STRING" id="596315.HMPREF0634_0703"/>
<comment type="similarity">
    <text evidence="1">Belongs to the type-I restriction system S methylase family.</text>
</comment>
<name>E0E376_9FIRM</name>
<sequence>MKSNYKRLGQYIRQVDVRNTEGKEENLLGVSVQKRYIPSIANTVGTDFTKYKVVKKGQFTYIPDTSRRGDKIGIALLEDYDEGLVSNVYTVFEVIDKKQLIPQYLMLWFSRPEFDRFARFKSHGSVREVMDWDEMCNVELPVPTYEKQLEIVNSYKAIMERIDLKQKINDNLEEQVYALYKQLTQSHDPNTVFESIATVQSGKRPVSNEIGTYPLVGAGGIMNYINDYNFDEQIIITGRVGTHGVIQRFFSKCWASDNTLVIKSNYYEFSYHFLKSVDWDLLNRGSTQPLVTQTDIKNLPLYLPDISELTAFEATAEKIMKHQRVLLKEIESLNQLKDMIITSLSKY</sequence>
<feature type="domain" description="Type I restriction modification DNA specificity" evidence="4">
    <location>
        <begin position="195"/>
        <end position="337"/>
    </location>
</feature>
<protein>
    <submittedName>
        <fullName evidence="5">Type I restriction modification DNA specificity domain protein</fullName>
    </submittedName>
</protein>
<dbReference type="GO" id="GO:0003677">
    <property type="term" value="F:DNA binding"/>
    <property type="evidence" value="ECO:0007669"/>
    <property type="project" value="UniProtKB-KW"/>
</dbReference>
<comment type="caution">
    <text evidence="5">The sequence shown here is derived from an EMBL/GenBank/DDBJ whole genome shotgun (WGS) entry which is preliminary data.</text>
</comment>
<evidence type="ECO:0000313" key="5">
    <source>
        <dbReference type="EMBL" id="EFM64667.1"/>
    </source>
</evidence>
<dbReference type="InterPro" id="IPR052021">
    <property type="entry name" value="Type-I_RS_S_subunit"/>
</dbReference>
<proteinExistence type="inferred from homology"/>
<dbReference type="OrthoDB" id="9795776at2"/>
<dbReference type="RefSeq" id="WP_007789566.1">
    <property type="nucleotide sequence ID" value="NZ_ADGQ01000054.1"/>
</dbReference>
<dbReference type="Pfam" id="PF01420">
    <property type="entry name" value="Methylase_S"/>
    <property type="match status" value="2"/>
</dbReference>
<dbReference type="GeneID" id="84801558"/>
<dbReference type="AlphaFoldDB" id="E0E376"/>
<dbReference type="InterPro" id="IPR044946">
    <property type="entry name" value="Restrct_endonuc_typeI_TRD_sf"/>
</dbReference>
<evidence type="ECO:0000259" key="4">
    <source>
        <dbReference type="Pfam" id="PF01420"/>
    </source>
</evidence>
<dbReference type="PANTHER" id="PTHR30408">
    <property type="entry name" value="TYPE-1 RESTRICTION ENZYME ECOKI SPECIFICITY PROTEIN"/>
    <property type="match status" value="1"/>
</dbReference>